<evidence type="ECO:0000256" key="3">
    <source>
        <dbReference type="ARBA" id="ARBA00022827"/>
    </source>
</evidence>
<proteinExistence type="inferred from homology"/>
<dbReference type="Proteomes" id="UP001276659">
    <property type="component" value="Unassembled WGS sequence"/>
</dbReference>
<keyword evidence="8" id="KW-1185">Reference proteome</keyword>
<dbReference type="PRINTS" id="PR00420">
    <property type="entry name" value="RNGMNOXGNASE"/>
</dbReference>
<dbReference type="PANTHER" id="PTHR13789">
    <property type="entry name" value="MONOOXYGENASE"/>
    <property type="match status" value="1"/>
</dbReference>
<dbReference type="GO" id="GO:0004497">
    <property type="term" value="F:monooxygenase activity"/>
    <property type="evidence" value="ECO:0007669"/>
    <property type="project" value="UniProtKB-KW"/>
</dbReference>
<protein>
    <recommendedName>
        <fullName evidence="6">FAD-binding domain-containing protein</fullName>
    </recommendedName>
</protein>
<keyword evidence="4" id="KW-0560">Oxidoreductase</keyword>
<dbReference type="Pfam" id="PF01494">
    <property type="entry name" value="FAD_binding_3"/>
    <property type="match status" value="1"/>
</dbReference>
<dbReference type="SUPFAM" id="SSF51905">
    <property type="entry name" value="FAD/NAD(P)-binding domain"/>
    <property type="match status" value="1"/>
</dbReference>
<dbReference type="PANTHER" id="PTHR13789:SF316">
    <property type="entry name" value="FAD-BINDING DOMAIN-CONTAINING PROTEIN"/>
    <property type="match status" value="1"/>
</dbReference>
<comment type="caution">
    <text evidence="7">The sequence shown here is derived from an EMBL/GenBank/DDBJ whole genome shotgun (WGS) entry which is preliminary data.</text>
</comment>
<reference evidence="7" key="1">
    <citation type="submission" date="2022-11" db="EMBL/GenBank/DDBJ databases">
        <title>Chromosomal genome sequence assembly and mating type (MAT) locus characterization of the leprose asexual lichenized fungus Lepraria neglecta (Nyl.) Erichsen.</title>
        <authorList>
            <person name="Allen J.L."/>
            <person name="Pfeffer B."/>
        </authorList>
    </citation>
    <scope>NUCLEOTIDE SEQUENCE</scope>
    <source>
        <strain evidence="7">Allen 5258</strain>
    </source>
</reference>
<evidence type="ECO:0000313" key="8">
    <source>
        <dbReference type="Proteomes" id="UP001276659"/>
    </source>
</evidence>
<dbReference type="Gene3D" id="3.50.50.60">
    <property type="entry name" value="FAD/NAD(P)-binding domain"/>
    <property type="match status" value="1"/>
</dbReference>
<dbReference type="GO" id="GO:0071949">
    <property type="term" value="F:FAD binding"/>
    <property type="evidence" value="ECO:0007669"/>
    <property type="project" value="InterPro"/>
</dbReference>
<feature type="domain" description="FAD-binding" evidence="6">
    <location>
        <begin position="8"/>
        <end position="168"/>
    </location>
</feature>
<name>A0AAE0DND7_9LECA</name>
<keyword evidence="2" id="KW-0285">Flavoprotein</keyword>
<comment type="similarity">
    <text evidence="1">Belongs to the paxM FAD-dependent monooxygenase family.</text>
</comment>
<evidence type="ECO:0000256" key="4">
    <source>
        <dbReference type="ARBA" id="ARBA00023002"/>
    </source>
</evidence>
<evidence type="ECO:0000256" key="1">
    <source>
        <dbReference type="ARBA" id="ARBA00007992"/>
    </source>
</evidence>
<organism evidence="7 8">
    <name type="scientific">Lepraria neglecta</name>
    <dbReference type="NCBI Taxonomy" id="209136"/>
    <lineage>
        <taxon>Eukaryota</taxon>
        <taxon>Fungi</taxon>
        <taxon>Dikarya</taxon>
        <taxon>Ascomycota</taxon>
        <taxon>Pezizomycotina</taxon>
        <taxon>Lecanoromycetes</taxon>
        <taxon>OSLEUM clade</taxon>
        <taxon>Lecanoromycetidae</taxon>
        <taxon>Lecanorales</taxon>
        <taxon>Lecanorineae</taxon>
        <taxon>Stereocaulaceae</taxon>
        <taxon>Lepraria</taxon>
    </lineage>
</organism>
<dbReference type="InterPro" id="IPR036188">
    <property type="entry name" value="FAD/NAD-bd_sf"/>
</dbReference>
<accession>A0AAE0DND7</accession>
<gene>
    <name evidence="7" type="ORF">OEA41_007752</name>
</gene>
<evidence type="ECO:0000256" key="2">
    <source>
        <dbReference type="ARBA" id="ARBA00022630"/>
    </source>
</evidence>
<dbReference type="AlphaFoldDB" id="A0AAE0DND7"/>
<evidence type="ECO:0000313" key="7">
    <source>
        <dbReference type="EMBL" id="KAK3176429.1"/>
    </source>
</evidence>
<dbReference type="EMBL" id="JASNWA010000004">
    <property type="protein sequence ID" value="KAK3176429.1"/>
    <property type="molecule type" value="Genomic_DNA"/>
</dbReference>
<keyword evidence="3" id="KW-0274">FAD</keyword>
<keyword evidence="5" id="KW-0503">Monooxygenase</keyword>
<evidence type="ECO:0000256" key="5">
    <source>
        <dbReference type="ARBA" id="ARBA00023033"/>
    </source>
</evidence>
<dbReference type="InterPro" id="IPR050493">
    <property type="entry name" value="FAD-dep_Monooxygenase_BioMet"/>
</dbReference>
<evidence type="ECO:0000259" key="6">
    <source>
        <dbReference type="Pfam" id="PF01494"/>
    </source>
</evidence>
<sequence length="178" mass="19823">MGFYPPKHVAIIGAGFSGLSLALALHKVNIPSTIYKVRSADFVQEGAVMLSPNTLRVLDRLGGYERIRDKGYHFNNLTFKNDQNTTTAIYYFGHEELYGYKALRVYRQILIDELKAILSECGIEVKHNTKFSHIISESPKAVDFAFADGTTSSTSILIGADGIHSTVLKYKYLTISPK</sequence>
<dbReference type="InterPro" id="IPR002938">
    <property type="entry name" value="FAD-bd"/>
</dbReference>